<dbReference type="Proteomes" id="UP000619078">
    <property type="component" value="Unassembled WGS sequence"/>
</dbReference>
<comment type="caution">
    <text evidence="1">The sequence shown here is derived from an EMBL/GenBank/DDBJ whole genome shotgun (WGS) entry which is preliminary data.</text>
</comment>
<dbReference type="RefSeq" id="WP_191160305.1">
    <property type="nucleotide sequence ID" value="NZ_JACWMX010000001.1"/>
</dbReference>
<organism evidence="1 2">
    <name type="scientific">Mucilaginibacter glaciei</name>
    <dbReference type="NCBI Taxonomy" id="2772109"/>
    <lineage>
        <taxon>Bacteria</taxon>
        <taxon>Pseudomonadati</taxon>
        <taxon>Bacteroidota</taxon>
        <taxon>Sphingobacteriia</taxon>
        <taxon>Sphingobacteriales</taxon>
        <taxon>Sphingobacteriaceae</taxon>
        <taxon>Mucilaginibacter</taxon>
    </lineage>
</organism>
<protein>
    <submittedName>
        <fullName evidence="1">Uncharacterized protein</fullName>
    </submittedName>
</protein>
<dbReference type="AlphaFoldDB" id="A0A926S4M4"/>
<sequence>MKSKKPLIRRTFLQERFDILIKKQRNGDATFSDLTELDWIVNRDPAIREFILDEMSETDENQPQGLRQTNLLIEKEINPGLWEELKALINRLFMSKKDGLSLG</sequence>
<reference evidence="1" key="1">
    <citation type="submission" date="2020-09" db="EMBL/GenBank/DDBJ databases">
        <title>Novel species of Mucilaginibacter isolated from a glacier on the Tibetan Plateau.</title>
        <authorList>
            <person name="Liu Q."/>
            <person name="Xin Y.-H."/>
        </authorList>
    </citation>
    <scope>NUCLEOTIDE SEQUENCE</scope>
    <source>
        <strain evidence="1">ZB1P21</strain>
    </source>
</reference>
<dbReference type="EMBL" id="JACWMX010000001">
    <property type="protein sequence ID" value="MBD1391916.1"/>
    <property type="molecule type" value="Genomic_DNA"/>
</dbReference>
<proteinExistence type="predicted"/>
<name>A0A926S4M4_9SPHI</name>
<accession>A0A926S4M4</accession>
<evidence type="ECO:0000313" key="1">
    <source>
        <dbReference type="EMBL" id="MBD1391916.1"/>
    </source>
</evidence>
<evidence type="ECO:0000313" key="2">
    <source>
        <dbReference type="Proteomes" id="UP000619078"/>
    </source>
</evidence>
<keyword evidence="2" id="KW-1185">Reference proteome</keyword>
<gene>
    <name evidence="1" type="ORF">IDJ76_02270</name>
</gene>